<reference evidence="2" key="1">
    <citation type="journal article" date="2020" name="Stud. Mycol.">
        <title>101 Dothideomycetes genomes: A test case for predicting lifestyles and emergence of pathogens.</title>
        <authorList>
            <person name="Haridas S."/>
            <person name="Albert R."/>
            <person name="Binder M."/>
            <person name="Bloem J."/>
            <person name="LaButti K."/>
            <person name="Salamov A."/>
            <person name="Andreopoulos B."/>
            <person name="Baker S."/>
            <person name="Barry K."/>
            <person name="Bills G."/>
            <person name="Bluhm B."/>
            <person name="Cannon C."/>
            <person name="Castanera R."/>
            <person name="Culley D."/>
            <person name="Daum C."/>
            <person name="Ezra D."/>
            <person name="Gonzalez J."/>
            <person name="Henrissat B."/>
            <person name="Kuo A."/>
            <person name="Liang C."/>
            <person name="Lipzen A."/>
            <person name="Lutzoni F."/>
            <person name="Magnuson J."/>
            <person name="Mondo S."/>
            <person name="Nolan M."/>
            <person name="Ohm R."/>
            <person name="Pangilinan J."/>
            <person name="Park H.-J."/>
            <person name="Ramirez L."/>
            <person name="Alfaro M."/>
            <person name="Sun H."/>
            <person name="Tritt A."/>
            <person name="Yoshinaga Y."/>
            <person name="Zwiers L.-H."/>
            <person name="Turgeon B."/>
            <person name="Goodwin S."/>
            <person name="Spatafora J."/>
            <person name="Crous P."/>
            <person name="Grigoriev I."/>
        </authorList>
    </citation>
    <scope>NUCLEOTIDE SEQUENCE [LARGE SCALE GENOMIC DNA]</scope>
    <source>
        <strain evidence="2">CBS 304.66</strain>
    </source>
</reference>
<gene>
    <name evidence="1" type="ORF">CC78DRAFT_578830</name>
</gene>
<keyword evidence="2" id="KW-1185">Reference proteome</keyword>
<accession>A0A9P4KC49</accession>
<organism evidence="1 2">
    <name type="scientific">Lojkania enalia</name>
    <dbReference type="NCBI Taxonomy" id="147567"/>
    <lineage>
        <taxon>Eukaryota</taxon>
        <taxon>Fungi</taxon>
        <taxon>Dikarya</taxon>
        <taxon>Ascomycota</taxon>
        <taxon>Pezizomycotina</taxon>
        <taxon>Dothideomycetes</taxon>
        <taxon>Pleosporomycetidae</taxon>
        <taxon>Pleosporales</taxon>
        <taxon>Pleosporales incertae sedis</taxon>
        <taxon>Lojkania</taxon>
    </lineage>
</organism>
<sequence>MLEIAAKTNWRKRRLVTLERKLNGAQKLIQTSLLIRICDRADVLSLDLSTLDQGRRQFIEKHRNGHMSSSDLISQEMLKTRAHVKGESTKTERSVWQDFTQEIGISEINLRTHIIMIVNDSTKSVRAGLNILRLGVDHQAKREHLLWSLKFLAMDERRNHIQRSHYRTFQ</sequence>
<dbReference type="Proteomes" id="UP000800093">
    <property type="component" value="Unassembled WGS sequence"/>
</dbReference>
<proteinExistence type="predicted"/>
<protein>
    <submittedName>
        <fullName evidence="1">Uncharacterized protein</fullName>
    </submittedName>
</protein>
<evidence type="ECO:0000313" key="1">
    <source>
        <dbReference type="EMBL" id="KAF2265981.1"/>
    </source>
</evidence>
<dbReference type="AlphaFoldDB" id="A0A9P4KC49"/>
<comment type="caution">
    <text evidence="1">The sequence shown here is derived from an EMBL/GenBank/DDBJ whole genome shotgun (WGS) entry which is preliminary data.</text>
</comment>
<dbReference type="OrthoDB" id="5086500at2759"/>
<dbReference type="EMBL" id="ML986602">
    <property type="protein sequence ID" value="KAF2265981.1"/>
    <property type="molecule type" value="Genomic_DNA"/>
</dbReference>
<evidence type="ECO:0000313" key="2">
    <source>
        <dbReference type="Proteomes" id="UP000800093"/>
    </source>
</evidence>
<name>A0A9P4KC49_9PLEO</name>